<dbReference type="Pfam" id="PF12079">
    <property type="entry name" value="DUF3558"/>
    <property type="match status" value="1"/>
</dbReference>
<dbReference type="InterPro" id="IPR024520">
    <property type="entry name" value="DUF3558"/>
</dbReference>
<keyword evidence="1" id="KW-0732">Signal</keyword>
<sequence length="175" mass="18334">MRVRTAVLGAGALLLAAGCGTTETGTPTTAAAPPPDPFNVCEDLPDAALATTGLNPATKSTVTNAPSGPTSWIVCAWEPTQPPATYRVEVYSTSHTMDETRKNENLTDLTEVEIAGRQGLTFKETNTADTRCRAAFGAEQGSFIVSTAWFETGAKPDLCGLAVQYLTDLEPALPA</sequence>
<comment type="caution">
    <text evidence="2">The sequence shown here is derived from an EMBL/GenBank/DDBJ whole genome shotgun (WGS) entry which is preliminary data.</text>
</comment>
<gene>
    <name evidence="2" type="ORF">HGA13_19520</name>
</gene>
<feature type="chain" id="PRO_5039512033" evidence="1">
    <location>
        <begin position="23"/>
        <end position="175"/>
    </location>
</feature>
<dbReference type="Proteomes" id="UP000565715">
    <property type="component" value="Unassembled WGS sequence"/>
</dbReference>
<proteinExistence type="predicted"/>
<dbReference type="EMBL" id="JAAXOO010000005">
    <property type="protein sequence ID" value="NKY35242.1"/>
    <property type="molecule type" value="Genomic_DNA"/>
</dbReference>
<reference evidence="2 3" key="1">
    <citation type="submission" date="2020-04" db="EMBL/GenBank/DDBJ databases">
        <title>MicrobeNet Type strains.</title>
        <authorList>
            <person name="Nicholson A.C."/>
        </authorList>
    </citation>
    <scope>NUCLEOTIDE SEQUENCE [LARGE SCALE GENOMIC DNA]</scope>
    <source>
        <strain evidence="2 3">DSM 45078</strain>
    </source>
</reference>
<evidence type="ECO:0000313" key="3">
    <source>
        <dbReference type="Proteomes" id="UP000565715"/>
    </source>
</evidence>
<name>A0A846XGX8_9NOCA</name>
<dbReference type="AlphaFoldDB" id="A0A846XGX8"/>
<feature type="signal peptide" evidence="1">
    <location>
        <begin position="1"/>
        <end position="22"/>
    </location>
</feature>
<accession>A0A846XGX8</accession>
<organism evidence="2 3">
    <name type="scientific">Nocardia speluncae</name>
    <dbReference type="NCBI Taxonomy" id="419477"/>
    <lineage>
        <taxon>Bacteria</taxon>
        <taxon>Bacillati</taxon>
        <taxon>Actinomycetota</taxon>
        <taxon>Actinomycetes</taxon>
        <taxon>Mycobacteriales</taxon>
        <taxon>Nocardiaceae</taxon>
        <taxon>Nocardia</taxon>
    </lineage>
</organism>
<evidence type="ECO:0000313" key="2">
    <source>
        <dbReference type="EMBL" id="NKY35242.1"/>
    </source>
</evidence>
<evidence type="ECO:0000256" key="1">
    <source>
        <dbReference type="SAM" id="SignalP"/>
    </source>
</evidence>
<dbReference type="PROSITE" id="PS51257">
    <property type="entry name" value="PROKAR_LIPOPROTEIN"/>
    <property type="match status" value="1"/>
</dbReference>
<keyword evidence="3" id="KW-1185">Reference proteome</keyword>
<protein>
    <submittedName>
        <fullName evidence="2">DUF3558 family protein</fullName>
    </submittedName>
</protein>